<dbReference type="RefSeq" id="WP_034708344.1">
    <property type="nucleotide sequence ID" value="NZ_JPRH01000001.1"/>
</dbReference>
<comment type="caution">
    <text evidence="1">The sequence shown here is derived from an EMBL/GenBank/DDBJ whole genome shotgun (WGS) entry which is preliminary data.</text>
</comment>
<dbReference type="InterPro" id="IPR010921">
    <property type="entry name" value="Trp_repressor/repl_initiator"/>
</dbReference>
<proteinExistence type="predicted"/>
<gene>
    <name evidence="1" type="ORF">IW15_00345</name>
</gene>
<dbReference type="GO" id="GO:0043565">
    <property type="term" value="F:sequence-specific DNA binding"/>
    <property type="evidence" value="ECO:0007669"/>
    <property type="project" value="InterPro"/>
</dbReference>
<sequence length="108" mass="12845">MEKLAPNYKKIFTDILIEKHPEKYERCHPILQKEVLFMLDVIKLNQMIFAAEDKGTAEFSRKQRSYDESSILEILAYQKRNGYNNTQVASKFKLSRNSVAKWRKIFNQ</sequence>
<name>A0A086AB74_9FLAO</name>
<dbReference type="Proteomes" id="UP000028705">
    <property type="component" value="Unassembled WGS sequence"/>
</dbReference>
<dbReference type="SUPFAM" id="SSF48295">
    <property type="entry name" value="TrpR-like"/>
    <property type="match status" value="1"/>
</dbReference>
<evidence type="ECO:0000313" key="1">
    <source>
        <dbReference type="EMBL" id="KFF13938.1"/>
    </source>
</evidence>
<reference evidence="1 2" key="1">
    <citation type="submission" date="2014-07" db="EMBL/GenBank/DDBJ databases">
        <title>Genome of Chryseobacterium soli DSM 19298.</title>
        <authorList>
            <person name="Stropko S.J."/>
            <person name="Pipes S.E."/>
            <person name="Newman J."/>
        </authorList>
    </citation>
    <scope>NUCLEOTIDE SEQUENCE [LARGE SCALE GENOMIC DNA]</scope>
    <source>
        <strain evidence="1 2">DSM 19298</strain>
    </source>
</reference>
<keyword evidence="2" id="KW-1185">Reference proteome</keyword>
<dbReference type="eggNOG" id="ENOG5033J1N">
    <property type="taxonomic scope" value="Bacteria"/>
</dbReference>
<evidence type="ECO:0000313" key="2">
    <source>
        <dbReference type="Proteomes" id="UP000028705"/>
    </source>
</evidence>
<dbReference type="OrthoDB" id="1260127at2"/>
<accession>A0A086AB74</accession>
<organism evidence="1 2">
    <name type="scientific">Chryseobacterium soli</name>
    <dbReference type="NCBI Taxonomy" id="445961"/>
    <lineage>
        <taxon>Bacteria</taxon>
        <taxon>Pseudomonadati</taxon>
        <taxon>Bacteroidota</taxon>
        <taxon>Flavobacteriia</taxon>
        <taxon>Flavobacteriales</taxon>
        <taxon>Weeksellaceae</taxon>
        <taxon>Chryseobacterium group</taxon>
        <taxon>Chryseobacterium</taxon>
    </lineage>
</organism>
<dbReference type="EMBL" id="JPRH01000001">
    <property type="protein sequence ID" value="KFF13938.1"/>
    <property type="molecule type" value="Genomic_DNA"/>
</dbReference>
<protein>
    <submittedName>
        <fullName evidence="1">Transposase</fullName>
    </submittedName>
</protein>
<dbReference type="AlphaFoldDB" id="A0A086AB74"/>